<dbReference type="PANTHER" id="PTHR43434:SF16">
    <property type="entry name" value="BLL8046 PROTEIN"/>
    <property type="match status" value="1"/>
</dbReference>
<reference evidence="2" key="1">
    <citation type="journal article" date="2019" name="Int. J. Syst. Evol. Microbiol.">
        <title>The Global Catalogue of Microorganisms (GCM) 10K type strain sequencing project: providing services to taxonomists for standard genome sequencing and annotation.</title>
        <authorList>
            <consortium name="The Broad Institute Genomics Platform"/>
            <consortium name="The Broad Institute Genome Sequencing Center for Infectious Disease"/>
            <person name="Wu L."/>
            <person name="Ma J."/>
        </authorList>
    </citation>
    <scope>NUCLEOTIDE SEQUENCE [LARGE SCALE GENOMIC DNA]</scope>
    <source>
        <strain evidence="2">JCM 17983</strain>
    </source>
</reference>
<comment type="caution">
    <text evidence="1">The sequence shown here is derived from an EMBL/GenBank/DDBJ whole genome shotgun (WGS) entry which is preliminary data.</text>
</comment>
<dbReference type="InterPro" id="IPR023198">
    <property type="entry name" value="PGP-like_dom2"/>
</dbReference>
<protein>
    <submittedName>
        <fullName evidence="1">HAD family hydrolase</fullName>
    </submittedName>
</protein>
<dbReference type="GO" id="GO:0016787">
    <property type="term" value="F:hydrolase activity"/>
    <property type="evidence" value="ECO:0007669"/>
    <property type="project" value="UniProtKB-KW"/>
</dbReference>
<dbReference type="PANTHER" id="PTHR43434">
    <property type="entry name" value="PHOSPHOGLYCOLATE PHOSPHATASE"/>
    <property type="match status" value="1"/>
</dbReference>
<dbReference type="NCBIfam" id="TIGR01549">
    <property type="entry name" value="HAD-SF-IA-v1"/>
    <property type="match status" value="1"/>
</dbReference>
<dbReference type="InterPro" id="IPR050155">
    <property type="entry name" value="HAD-like_hydrolase_sf"/>
</dbReference>
<dbReference type="Proteomes" id="UP001500457">
    <property type="component" value="Unassembled WGS sequence"/>
</dbReference>
<name>A0ABP9DZS4_9PSEU</name>
<dbReference type="SUPFAM" id="SSF56784">
    <property type="entry name" value="HAD-like"/>
    <property type="match status" value="1"/>
</dbReference>
<keyword evidence="1" id="KW-0378">Hydrolase</keyword>
<dbReference type="NCBIfam" id="TIGR01509">
    <property type="entry name" value="HAD-SF-IA-v3"/>
    <property type="match status" value="1"/>
</dbReference>
<accession>A0ABP9DZS4</accession>
<dbReference type="InterPro" id="IPR023214">
    <property type="entry name" value="HAD_sf"/>
</dbReference>
<dbReference type="RefSeq" id="WP_274233738.1">
    <property type="nucleotide sequence ID" value="NZ_BAABHQ010000001.1"/>
</dbReference>
<sequence>MADTQGTVILDVDGTLVDTNYHHALAWYRAFRRFDVTVPVWTIHRHIGMGGDQLVGAVAGDDVERAHGDDIRAAWTEQADAMLDEISALPGAHELLEAVREAGFGLVMASSGKPHHVERYAELIQAGDLADAWVSSGDVERTKPAPDLLQVAMERIGARAAVVVGDSVWDCRAAARVGLPSVAVRTGGFSNEELREAGATSVYESVDELTKDVAGLEPREATSPR</sequence>
<dbReference type="InterPro" id="IPR006439">
    <property type="entry name" value="HAD-SF_hydro_IA"/>
</dbReference>
<dbReference type="Pfam" id="PF00702">
    <property type="entry name" value="Hydrolase"/>
    <property type="match status" value="1"/>
</dbReference>
<dbReference type="Gene3D" id="3.40.50.1000">
    <property type="entry name" value="HAD superfamily/HAD-like"/>
    <property type="match status" value="1"/>
</dbReference>
<dbReference type="InterPro" id="IPR036412">
    <property type="entry name" value="HAD-like_sf"/>
</dbReference>
<dbReference type="Gene3D" id="1.10.150.240">
    <property type="entry name" value="Putative phosphatase, domain 2"/>
    <property type="match status" value="1"/>
</dbReference>
<keyword evidence="2" id="KW-1185">Reference proteome</keyword>
<proteinExistence type="predicted"/>
<dbReference type="SFLD" id="SFLDS00003">
    <property type="entry name" value="Haloacid_Dehalogenase"/>
    <property type="match status" value="1"/>
</dbReference>
<dbReference type="EMBL" id="BAABHQ010000001">
    <property type="protein sequence ID" value="GAA4858911.1"/>
    <property type="molecule type" value="Genomic_DNA"/>
</dbReference>
<gene>
    <name evidence="1" type="ORF">GCM10023203_02210</name>
</gene>
<dbReference type="SFLD" id="SFLDG01129">
    <property type="entry name" value="C1.5:_HAD__Beta-PGM__Phosphata"/>
    <property type="match status" value="1"/>
</dbReference>
<evidence type="ECO:0000313" key="2">
    <source>
        <dbReference type="Proteomes" id="UP001500457"/>
    </source>
</evidence>
<evidence type="ECO:0000313" key="1">
    <source>
        <dbReference type="EMBL" id="GAA4858911.1"/>
    </source>
</evidence>
<organism evidence="1 2">
    <name type="scientific">Actinomycetospora straminea</name>
    <dbReference type="NCBI Taxonomy" id="663607"/>
    <lineage>
        <taxon>Bacteria</taxon>
        <taxon>Bacillati</taxon>
        <taxon>Actinomycetota</taxon>
        <taxon>Actinomycetes</taxon>
        <taxon>Pseudonocardiales</taxon>
        <taxon>Pseudonocardiaceae</taxon>
        <taxon>Actinomycetospora</taxon>
    </lineage>
</organism>